<dbReference type="Proteomes" id="UP001151760">
    <property type="component" value="Unassembled WGS sequence"/>
</dbReference>
<reference evidence="2" key="1">
    <citation type="journal article" date="2022" name="Int. J. Mol. Sci.">
        <title>Draft Genome of Tanacetum Coccineum: Genomic Comparison of Closely Related Tanacetum-Family Plants.</title>
        <authorList>
            <person name="Yamashiro T."/>
            <person name="Shiraishi A."/>
            <person name="Nakayama K."/>
            <person name="Satake H."/>
        </authorList>
    </citation>
    <scope>NUCLEOTIDE SEQUENCE</scope>
</reference>
<protein>
    <recommendedName>
        <fullName evidence="4">Reverse transcriptase Ty1/copia-type domain-containing protein</fullName>
    </recommendedName>
</protein>
<accession>A0ABQ5CSP5</accession>
<comment type="caution">
    <text evidence="2">The sequence shown here is derived from an EMBL/GenBank/DDBJ whole genome shotgun (WGS) entry which is preliminary data.</text>
</comment>
<evidence type="ECO:0000313" key="3">
    <source>
        <dbReference type="Proteomes" id="UP001151760"/>
    </source>
</evidence>
<organism evidence="2 3">
    <name type="scientific">Tanacetum coccineum</name>
    <dbReference type="NCBI Taxonomy" id="301880"/>
    <lineage>
        <taxon>Eukaryota</taxon>
        <taxon>Viridiplantae</taxon>
        <taxon>Streptophyta</taxon>
        <taxon>Embryophyta</taxon>
        <taxon>Tracheophyta</taxon>
        <taxon>Spermatophyta</taxon>
        <taxon>Magnoliopsida</taxon>
        <taxon>eudicotyledons</taxon>
        <taxon>Gunneridae</taxon>
        <taxon>Pentapetalae</taxon>
        <taxon>asterids</taxon>
        <taxon>campanulids</taxon>
        <taxon>Asterales</taxon>
        <taxon>Asteraceae</taxon>
        <taxon>Asteroideae</taxon>
        <taxon>Anthemideae</taxon>
        <taxon>Anthemidinae</taxon>
        <taxon>Tanacetum</taxon>
    </lineage>
</organism>
<evidence type="ECO:0000313" key="2">
    <source>
        <dbReference type="EMBL" id="GJT29343.1"/>
    </source>
</evidence>
<evidence type="ECO:0008006" key="4">
    <source>
        <dbReference type="Google" id="ProtNLM"/>
    </source>
</evidence>
<sequence>MHLNKANCAIDCGGFDWRDRQRRNPSKHGLEEFKHPEINRLEEPKKARENFDAPIIEDWVSDDEEEVESIPKVEKTIPTATKKESVKTVKPSRKTGSKMIKDLWIEDAQWHISGNIAHLSDFQRLLMLPDESQILLKIPRQNNMYSFDMKNIVPKDGLTCLVAKATSEESMLWHRRLDLQFKTKKDEQLLYSDLGFLSAILWGRKDSPEAMKESNSLQFKATNEWVLLICLKVKGKCYKLGPTETRKREGIVDRNKAHLFMFAQDITQEEGIDYDEVVQQKKKGIFISQDKYVHEILKKFNYTDVKSASTLLLHTELEKPWIKMPECRLMIEEHLYRSMIGSYDLSNRSRPEYHDCKIVHSARLIFLQCKKQTVVATSTTEAEYVAAASCCGQVLWIQNQLLDYGTAPIAKSLASHMSSNGKSQSGAIKIGVPVNFLLSVLKDSIHSFENKNGVSFSSR</sequence>
<evidence type="ECO:0000256" key="1">
    <source>
        <dbReference type="SAM" id="MobiDB-lite"/>
    </source>
</evidence>
<proteinExistence type="predicted"/>
<gene>
    <name evidence="2" type="ORF">Tco_0909618</name>
</gene>
<feature type="region of interest" description="Disordered" evidence="1">
    <location>
        <begin position="15"/>
        <end position="36"/>
    </location>
</feature>
<reference evidence="2" key="2">
    <citation type="submission" date="2022-01" db="EMBL/GenBank/DDBJ databases">
        <authorList>
            <person name="Yamashiro T."/>
            <person name="Shiraishi A."/>
            <person name="Satake H."/>
            <person name="Nakayama K."/>
        </authorList>
    </citation>
    <scope>NUCLEOTIDE SEQUENCE</scope>
</reference>
<keyword evidence="3" id="KW-1185">Reference proteome</keyword>
<name>A0ABQ5CSP5_9ASTR</name>
<dbReference type="EMBL" id="BQNB010014535">
    <property type="protein sequence ID" value="GJT29343.1"/>
    <property type="molecule type" value="Genomic_DNA"/>
</dbReference>